<feature type="binding site" evidence="18">
    <location>
        <position position="127"/>
    </location>
    <ligand>
        <name>K(+)</name>
        <dbReference type="ChEBI" id="CHEBI:29103"/>
    </ligand>
</feature>
<keyword evidence="10 17" id="KW-0520">NAD</keyword>
<feature type="binding site" evidence="17">
    <location>
        <begin position="419"/>
        <end position="423"/>
    </location>
    <ligand>
        <name>AMP</name>
        <dbReference type="ChEBI" id="CHEBI:456215"/>
    </ligand>
</feature>
<comment type="function">
    <text evidence="18">Catalyzes the epimerization of the S- and R-forms of NAD(P)HX, a damaged form of NAD(P)H that is a result of enzymatic or heat-dependent hydration. This is a prerequisite for the S-specific NAD(P)H-hydrate dehydratase to allow the repair of both epimers of NAD(P)HX.</text>
</comment>
<name>A0A917V5X9_9HYPH</name>
<evidence type="ECO:0000256" key="9">
    <source>
        <dbReference type="ARBA" id="ARBA00022958"/>
    </source>
</evidence>
<dbReference type="EC" id="4.2.1.136" evidence="19"/>
<comment type="function">
    <text evidence="14 19">Bifunctional enzyme that catalyzes the epimerization of the S- and R-forms of NAD(P)HX and the dehydration of the S-form of NAD(P)HX at the expense of ADP, which is converted to AMP. This allows the repair of both epimers of NAD(P)HX, a damaged form of NAD(P)H that is a result of enzymatic or heat-dependent hydration.</text>
</comment>
<keyword evidence="23" id="KW-1185">Reference proteome</keyword>
<evidence type="ECO:0000256" key="16">
    <source>
        <dbReference type="ARBA" id="ARBA00049209"/>
    </source>
</evidence>
<dbReference type="PROSITE" id="PS51383">
    <property type="entry name" value="YJEF_C_3"/>
    <property type="match status" value="1"/>
</dbReference>
<accession>A0A917V5X9</accession>
<feature type="binding site" evidence="18">
    <location>
        <position position="163"/>
    </location>
    <ligand>
        <name>K(+)</name>
        <dbReference type="ChEBI" id="CHEBI:29103"/>
    </ligand>
</feature>
<feature type="binding site" evidence="17">
    <location>
        <position position="449"/>
    </location>
    <ligand>
        <name>(6S)-NADPHX</name>
        <dbReference type="ChEBI" id="CHEBI:64076"/>
    </ligand>
</feature>
<dbReference type="GO" id="GO:0046496">
    <property type="term" value="P:nicotinamide nucleotide metabolic process"/>
    <property type="evidence" value="ECO:0007669"/>
    <property type="project" value="UniProtKB-UniRule"/>
</dbReference>
<organism evidence="22 23">
    <name type="scientific">Salinarimonas ramus</name>
    <dbReference type="NCBI Taxonomy" id="690164"/>
    <lineage>
        <taxon>Bacteria</taxon>
        <taxon>Pseudomonadati</taxon>
        <taxon>Pseudomonadota</taxon>
        <taxon>Alphaproteobacteria</taxon>
        <taxon>Hyphomicrobiales</taxon>
        <taxon>Salinarimonadaceae</taxon>
        <taxon>Salinarimonas</taxon>
    </lineage>
</organism>
<evidence type="ECO:0000259" key="20">
    <source>
        <dbReference type="PROSITE" id="PS51383"/>
    </source>
</evidence>
<comment type="catalytic activity">
    <reaction evidence="1 18 19">
        <text>(6R)-NADHX = (6S)-NADHX</text>
        <dbReference type="Rhea" id="RHEA:32215"/>
        <dbReference type="ChEBI" id="CHEBI:64074"/>
        <dbReference type="ChEBI" id="CHEBI:64075"/>
        <dbReference type="EC" id="5.1.99.6"/>
    </reaction>
</comment>
<comment type="function">
    <text evidence="17">Catalyzes the dehydration of the S-form of NAD(P)HX at the expense of ADP, which is converted to AMP. Together with NAD(P)HX epimerase, which catalyzes the epimerization of the S- and R-forms, the enzyme allows the repair of both epimers of NAD(P)HX, a damaged form of NAD(P)H that is a result of enzymatic or heat-dependent hydration.</text>
</comment>
<keyword evidence="9 18" id="KW-0630">Potassium</keyword>
<proteinExistence type="inferred from homology"/>
<evidence type="ECO:0000313" key="23">
    <source>
        <dbReference type="Proteomes" id="UP000600449"/>
    </source>
</evidence>
<dbReference type="CDD" id="cd01171">
    <property type="entry name" value="YXKO-related"/>
    <property type="match status" value="1"/>
</dbReference>
<dbReference type="PIRSF" id="PIRSF017184">
    <property type="entry name" value="Nnr"/>
    <property type="match status" value="1"/>
</dbReference>
<dbReference type="InterPro" id="IPR004443">
    <property type="entry name" value="YjeF_N_dom"/>
</dbReference>
<dbReference type="PANTHER" id="PTHR12592">
    <property type="entry name" value="ATP-DEPENDENT (S)-NAD(P)H-HYDRATE DEHYDRATASE FAMILY MEMBER"/>
    <property type="match status" value="1"/>
</dbReference>
<comment type="cofactor">
    <cofactor evidence="18 19">
        <name>K(+)</name>
        <dbReference type="ChEBI" id="CHEBI:29103"/>
    </cofactor>
    <text evidence="18 19">Binds 1 potassium ion per subunit.</text>
</comment>
<dbReference type="GO" id="GO:0005524">
    <property type="term" value="F:ATP binding"/>
    <property type="evidence" value="ECO:0007669"/>
    <property type="project" value="UniProtKB-UniRule"/>
</dbReference>
<dbReference type="Gene3D" id="3.40.50.10260">
    <property type="entry name" value="YjeF N-terminal domain"/>
    <property type="match status" value="1"/>
</dbReference>
<dbReference type="InterPro" id="IPR000631">
    <property type="entry name" value="CARKD"/>
</dbReference>
<evidence type="ECO:0000256" key="14">
    <source>
        <dbReference type="ARBA" id="ARBA00025153"/>
    </source>
</evidence>
<keyword evidence="7 17" id="KW-0067">ATP-binding</keyword>
<dbReference type="Pfam" id="PF01256">
    <property type="entry name" value="Carb_kinase"/>
    <property type="match status" value="1"/>
</dbReference>
<evidence type="ECO:0000256" key="5">
    <source>
        <dbReference type="ARBA" id="ARBA00022723"/>
    </source>
</evidence>
<feature type="binding site" evidence="18">
    <location>
        <position position="62"/>
    </location>
    <ligand>
        <name>K(+)</name>
        <dbReference type="ChEBI" id="CHEBI:29103"/>
    </ligand>
</feature>
<feature type="binding site" evidence="18">
    <location>
        <position position="160"/>
    </location>
    <ligand>
        <name>(6S)-NADPHX</name>
        <dbReference type="ChEBI" id="CHEBI:64076"/>
    </ligand>
</feature>
<evidence type="ECO:0000256" key="3">
    <source>
        <dbReference type="ARBA" id="ARBA00006001"/>
    </source>
</evidence>
<dbReference type="GO" id="GO:0046872">
    <property type="term" value="F:metal ion binding"/>
    <property type="evidence" value="ECO:0007669"/>
    <property type="project" value="UniProtKB-UniRule"/>
</dbReference>
<comment type="similarity">
    <text evidence="18">Belongs to the NnrE/AIBP family.</text>
</comment>
<evidence type="ECO:0000256" key="2">
    <source>
        <dbReference type="ARBA" id="ARBA00000909"/>
    </source>
</evidence>
<evidence type="ECO:0000259" key="21">
    <source>
        <dbReference type="PROSITE" id="PS51385"/>
    </source>
</evidence>
<dbReference type="InterPro" id="IPR030677">
    <property type="entry name" value="Nnr"/>
</dbReference>
<evidence type="ECO:0000256" key="1">
    <source>
        <dbReference type="ARBA" id="ARBA00000013"/>
    </source>
</evidence>
<evidence type="ECO:0000256" key="6">
    <source>
        <dbReference type="ARBA" id="ARBA00022741"/>
    </source>
</evidence>
<reference evidence="22 23" key="1">
    <citation type="journal article" date="2014" name="Int. J. Syst. Evol. Microbiol.">
        <title>Complete genome sequence of Corynebacterium casei LMG S-19264T (=DSM 44701T), isolated from a smear-ripened cheese.</title>
        <authorList>
            <consortium name="US DOE Joint Genome Institute (JGI-PGF)"/>
            <person name="Walter F."/>
            <person name="Albersmeier A."/>
            <person name="Kalinowski J."/>
            <person name="Ruckert C."/>
        </authorList>
    </citation>
    <scope>NUCLEOTIDE SEQUENCE [LARGE SCALE GENOMIC DNA]</scope>
    <source>
        <strain evidence="22 23">CGMCC 1.9161</strain>
    </source>
</reference>
<dbReference type="GO" id="GO:0052855">
    <property type="term" value="F:ADP-dependent NAD(P)H-hydrate dehydratase activity"/>
    <property type="evidence" value="ECO:0007669"/>
    <property type="project" value="UniProtKB-UniRule"/>
</dbReference>
<feature type="binding site" evidence="18">
    <location>
        <begin position="61"/>
        <end position="65"/>
    </location>
    <ligand>
        <name>(6S)-NADPHX</name>
        <dbReference type="ChEBI" id="CHEBI:64076"/>
    </ligand>
</feature>
<dbReference type="GO" id="GO:0110051">
    <property type="term" value="P:metabolite repair"/>
    <property type="evidence" value="ECO:0007669"/>
    <property type="project" value="TreeGrafter"/>
</dbReference>
<evidence type="ECO:0000256" key="8">
    <source>
        <dbReference type="ARBA" id="ARBA00022857"/>
    </source>
</evidence>
<protein>
    <recommendedName>
        <fullName evidence="19">Bifunctional NAD(P)H-hydrate repair enzyme</fullName>
    </recommendedName>
    <alternativeName>
        <fullName evidence="19">Nicotinamide nucleotide repair protein</fullName>
    </alternativeName>
    <domain>
        <recommendedName>
            <fullName evidence="19">ADP-dependent (S)-NAD(P)H-hydrate dehydratase</fullName>
            <ecNumber evidence="19">4.2.1.136</ecNumber>
        </recommendedName>
        <alternativeName>
            <fullName evidence="19">ADP-dependent NAD(P)HX dehydratase</fullName>
        </alternativeName>
    </domain>
    <domain>
        <recommendedName>
            <fullName evidence="19">NAD(P)H-hydrate epimerase</fullName>
            <ecNumber evidence="19">5.1.99.6</ecNumber>
        </recommendedName>
    </domain>
</protein>
<feature type="binding site" evidence="17">
    <location>
        <position position="448"/>
    </location>
    <ligand>
        <name>AMP</name>
        <dbReference type="ChEBI" id="CHEBI:456215"/>
    </ligand>
</feature>
<comment type="catalytic activity">
    <reaction evidence="15 17 19">
        <text>(6S)-NADHX + ADP = AMP + phosphate + NADH + H(+)</text>
        <dbReference type="Rhea" id="RHEA:32223"/>
        <dbReference type="ChEBI" id="CHEBI:15378"/>
        <dbReference type="ChEBI" id="CHEBI:43474"/>
        <dbReference type="ChEBI" id="CHEBI:57945"/>
        <dbReference type="ChEBI" id="CHEBI:64074"/>
        <dbReference type="ChEBI" id="CHEBI:456215"/>
        <dbReference type="ChEBI" id="CHEBI:456216"/>
        <dbReference type="EC" id="4.2.1.136"/>
    </reaction>
</comment>
<comment type="similarity">
    <text evidence="17">Belongs to the NnrD/CARKD family.</text>
</comment>
<keyword evidence="13" id="KW-0511">Multifunctional enzyme</keyword>
<keyword evidence="5 18" id="KW-0479">Metal-binding</keyword>
<dbReference type="InterPro" id="IPR029056">
    <property type="entry name" value="Ribokinase-like"/>
</dbReference>
<dbReference type="GO" id="GO:0052856">
    <property type="term" value="F:NAD(P)HX epimerase activity"/>
    <property type="evidence" value="ECO:0007669"/>
    <property type="project" value="UniProtKB-UniRule"/>
</dbReference>
<comment type="caution">
    <text evidence="18">Lacks conserved residue(s) required for the propagation of feature annotation.</text>
</comment>
<feature type="binding site" evidence="17">
    <location>
        <position position="381"/>
    </location>
    <ligand>
        <name>(6S)-NADPHX</name>
        <dbReference type="ChEBI" id="CHEBI:64076"/>
    </ligand>
</feature>
<evidence type="ECO:0000256" key="12">
    <source>
        <dbReference type="ARBA" id="ARBA00023239"/>
    </source>
</evidence>
<evidence type="ECO:0000313" key="22">
    <source>
        <dbReference type="EMBL" id="GGK42453.1"/>
    </source>
</evidence>
<evidence type="ECO:0000256" key="10">
    <source>
        <dbReference type="ARBA" id="ARBA00023027"/>
    </source>
</evidence>
<evidence type="ECO:0000256" key="4">
    <source>
        <dbReference type="ARBA" id="ARBA00009524"/>
    </source>
</evidence>
<evidence type="ECO:0000256" key="18">
    <source>
        <dbReference type="HAMAP-Rule" id="MF_01966"/>
    </source>
</evidence>
<dbReference type="HAMAP" id="MF_01965">
    <property type="entry name" value="NADHX_dehydratase"/>
    <property type="match status" value="1"/>
</dbReference>
<feature type="binding site" evidence="17">
    <location>
        <position position="262"/>
    </location>
    <ligand>
        <name>(6S)-NADPHX</name>
        <dbReference type="ChEBI" id="CHEBI:64076"/>
    </ligand>
</feature>
<feature type="binding site" evidence="17">
    <location>
        <position position="325"/>
    </location>
    <ligand>
        <name>(6S)-NADPHX</name>
        <dbReference type="ChEBI" id="CHEBI:64076"/>
    </ligand>
</feature>
<dbReference type="Gene3D" id="3.40.1190.20">
    <property type="match status" value="1"/>
</dbReference>
<feature type="domain" description="YjeF N-terminal" evidence="21">
    <location>
        <begin position="11"/>
        <end position="217"/>
    </location>
</feature>
<dbReference type="PANTHER" id="PTHR12592:SF0">
    <property type="entry name" value="ATP-DEPENDENT (S)-NAD(P)H-HYDRATE DEHYDRATASE"/>
    <property type="match status" value="1"/>
</dbReference>
<dbReference type="SUPFAM" id="SSF53613">
    <property type="entry name" value="Ribokinase-like"/>
    <property type="match status" value="1"/>
</dbReference>
<comment type="similarity">
    <text evidence="4 19">In the C-terminal section; belongs to the NnrD/CARKD family.</text>
</comment>
<evidence type="ECO:0000256" key="11">
    <source>
        <dbReference type="ARBA" id="ARBA00023235"/>
    </source>
</evidence>
<dbReference type="EMBL" id="BMMF01000009">
    <property type="protein sequence ID" value="GGK42453.1"/>
    <property type="molecule type" value="Genomic_DNA"/>
</dbReference>
<comment type="subunit">
    <text evidence="17">Homotetramer.</text>
</comment>
<comment type="caution">
    <text evidence="22">The sequence shown here is derived from an EMBL/GenBank/DDBJ whole genome shotgun (WGS) entry which is preliminary data.</text>
</comment>
<feature type="domain" description="YjeF C-terminal" evidence="20">
    <location>
        <begin position="227"/>
        <end position="503"/>
    </location>
</feature>
<comment type="cofactor">
    <cofactor evidence="17">
        <name>Mg(2+)</name>
        <dbReference type="ChEBI" id="CHEBI:18420"/>
    </cofactor>
</comment>
<comment type="catalytic activity">
    <reaction evidence="16 17 19">
        <text>(6S)-NADPHX + ADP = AMP + phosphate + NADPH + H(+)</text>
        <dbReference type="Rhea" id="RHEA:32235"/>
        <dbReference type="ChEBI" id="CHEBI:15378"/>
        <dbReference type="ChEBI" id="CHEBI:43474"/>
        <dbReference type="ChEBI" id="CHEBI:57783"/>
        <dbReference type="ChEBI" id="CHEBI:64076"/>
        <dbReference type="ChEBI" id="CHEBI:456215"/>
        <dbReference type="ChEBI" id="CHEBI:456216"/>
        <dbReference type="EC" id="4.2.1.136"/>
    </reaction>
</comment>
<dbReference type="NCBIfam" id="TIGR00197">
    <property type="entry name" value="yjeF_nterm"/>
    <property type="match status" value="1"/>
</dbReference>
<comment type="catalytic activity">
    <reaction evidence="2 18 19">
        <text>(6R)-NADPHX = (6S)-NADPHX</text>
        <dbReference type="Rhea" id="RHEA:32227"/>
        <dbReference type="ChEBI" id="CHEBI:64076"/>
        <dbReference type="ChEBI" id="CHEBI:64077"/>
        <dbReference type="EC" id="5.1.99.6"/>
    </reaction>
</comment>
<gene>
    <name evidence="17" type="primary">nnrD</name>
    <name evidence="18" type="synonym">nnrE</name>
    <name evidence="22" type="ORF">GCM10011322_32010</name>
</gene>
<dbReference type="SUPFAM" id="SSF64153">
    <property type="entry name" value="YjeF N-terminal domain-like"/>
    <property type="match status" value="1"/>
</dbReference>
<dbReference type="Pfam" id="PF03853">
    <property type="entry name" value="YjeF_N"/>
    <property type="match status" value="1"/>
</dbReference>
<comment type="similarity">
    <text evidence="3 19">In the N-terminal section; belongs to the NnrE/AIBP family.</text>
</comment>
<keyword evidence="12 17" id="KW-0456">Lyase</keyword>
<feature type="binding site" evidence="18">
    <location>
        <begin position="131"/>
        <end position="137"/>
    </location>
    <ligand>
        <name>(6S)-NADPHX</name>
        <dbReference type="ChEBI" id="CHEBI:64076"/>
    </ligand>
</feature>
<evidence type="ECO:0000256" key="13">
    <source>
        <dbReference type="ARBA" id="ARBA00023268"/>
    </source>
</evidence>
<dbReference type="PROSITE" id="PS51385">
    <property type="entry name" value="YJEF_N"/>
    <property type="match status" value="1"/>
</dbReference>
<dbReference type="EC" id="5.1.99.6" evidence="19"/>
<evidence type="ECO:0000256" key="19">
    <source>
        <dbReference type="PIRNR" id="PIRNR017184"/>
    </source>
</evidence>
<evidence type="ECO:0000256" key="17">
    <source>
        <dbReference type="HAMAP-Rule" id="MF_01965"/>
    </source>
</evidence>
<dbReference type="Proteomes" id="UP000600449">
    <property type="component" value="Unassembled WGS sequence"/>
</dbReference>
<sequence>MMHCLLDTEEMAEADRGAIAGGVPGIALMEAAGAACADAAVDLMAQTPGGRRVLVACGPGNNGGDGFVAARLLAERGYAVTLAFLGDAARLAGDAAIAAARWTGALVPLEQADPAASGDRAYDVVVDALFGAGLTRDVSGVPAAFLERLAASGLPVVAVDVPSGLDGNTGRVRGTACPAAITVTFARRKPGHLLQPGRALCGRLRLVDIGIPDAVIESLAPNTFANEEPLWRAAFPHPGIDAHKYSRGHALVLSGPADATGAARLVARGALRIGAGAVTIGSPTDALAVNAAQLTAIMLRPCDDADDLAGLLEDPRITALALGPGLGRERARALVEAAAGAAHARTRALVLDADALTAFAGEHAALARLLAGVERVVATPHAGEFAKLLSDCPEAREAPSKLAAARAGAAALGIVLVDKGPDTVIAAPDGRAAINTTGTPYLATAGSGDVLAGFCAGLLAQSMPVFEAACAAVNLHGRAGARVGPGLIAEDLPEALPGVLGEVLDPASG</sequence>
<dbReference type="NCBIfam" id="TIGR00196">
    <property type="entry name" value="yjeF_cterm"/>
    <property type="match status" value="1"/>
</dbReference>
<evidence type="ECO:0000256" key="7">
    <source>
        <dbReference type="ARBA" id="ARBA00022840"/>
    </source>
</evidence>
<keyword evidence="6 17" id="KW-0547">Nucleotide-binding</keyword>
<dbReference type="InterPro" id="IPR036652">
    <property type="entry name" value="YjeF_N_dom_sf"/>
</dbReference>
<keyword evidence="8 17" id="KW-0521">NADP</keyword>
<dbReference type="AlphaFoldDB" id="A0A917V5X9"/>
<dbReference type="HAMAP" id="MF_01966">
    <property type="entry name" value="NADHX_epimerase"/>
    <property type="match status" value="1"/>
</dbReference>
<keyword evidence="11 18" id="KW-0413">Isomerase</keyword>
<evidence type="ECO:0000256" key="15">
    <source>
        <dbReference type="ARBA" id="ARBA00048238"/>
    </source>
</evidence>